<organism evidence="1 2">
    <name type="scientific">Streptobacillus moniliformis (strain ATCC 14647 / DSM 12112 / NCTC 10651 / 9901)</name>
    <dbReference type="NCBI Taxonomy" id="519441"/>
    <lineage>
        <taxon>Bacteria</taxon>
        <taxon>Fusobacteriati</taxon>
        <taxon>Fusobacteriota</taxon>
        <taxon>Fusobacteriia</taxon>
        <taxon>Fusobacteriales</taxon>
        <taxon>Leptotrichiaceae</taxon>
        <taxon>Streptobacillus</taxon>
    </lineage>
</organism>
<evidence type="ECO:0000313" key="2">
    <source>
        <dbReference type="Proteomes" id="UP000002072"/>
    </source>
</evidence>
<gene>
    <name evidence="1" type="ordered locus">Smon_1415</name>
</gene>
<proteinExistence type="predicted"/>
<dbReference type="KEGG" id="smf:Smon_1415"/>
<sequence>MFLEKRKVGNNIYLMLVKNGVKKAKKDLVASLGNISNYDNGDPNFFEKLRDNFKRGIALIPEL</sequence>
<name>D1AVU0_STRM9</name>
<dbReference type="eggNOG" id="ENOG502ZG8K">
    <property type="taxonomic scope" value="Bacteria"/>
</dbReference>
<dbReference type="Proteomes" id="UP000002072">
    <property type="component" value="Chromosome"/>
</dbReference>
<dbReference type="GeneID" id="29672938"/>
<dbReference type="STRING" id="519441.Smon_1415"/>
<dbReference type="RefSeq" id="WP_012859396.1">
    <property type="nucleotide sequence ID" value="NC_013515.1"/>
</dbReference>
<protein>
    <submittedName>
        <fullName evidence="1">Uncharacterized protein</fullName>
    </submittedName>
</protein>
<dbReference type="EMBL" id="CP001779">
    <property type="protein sequence ID" value="ACZ01850.1"/>
    <property type="molecule type" value="Genomic_DNA"/>
</dbReference>
<dbReference type="HOGENOM" id="CLU_2884063_0_0_0"/>
<dbReference type="AlphaFoldDB" id="D1AVU0"/>
<evidence type="ECO:0000313" key="1">
    <source>
        <dbReference type="EMBL" id="ACZ01850.1"/>
    </source>
</evidence>
<reference evidence="1 2" key="1">
    <citation type="journal article" date="2009" name="Stand. Genomic Sci.">
        <title>Complete genome sequence of Streptobacillus moniliformis type strain (9901T).</title>
        <authorList>
            <person name="Nolan M."/>
            <person name="Gronow S."/>
            <person name="Lapidus A."/>
            <person name="Ivanova N."/>
            <person name="Copeland A."/>
            <person name="Lucas S."/>
            <person name="Del Rio T.G."/>
            <person name="Chen F."/>
            <person name="Tice H."/>
            <person name="Pitluck S."/>
            <person name="Cheng J.F."/>
            <person name="Sims D."/>
            <person name="Meincke L."/>
            <person name="Bruce D."/>
            <person name="Goodwin L."/>
            <person name="Brettin T."/>
            <person name="Han C."/>
            <person name="Detter J.C."/>
            <person name="Ovchinikova G."/>
            <person name="Pati A."/>
            <person name="Mavromatis K."/>
            <person name="Mikhailova N."/>
            <person name="Chen A."/>
            <person name="Palaniappan K."/>
            <person name="Land M."/>
            <person name="Hauser L."/>
            <person name="Chang Y.J."/>
            <person name="Jeffries C.D."/>
            <person name="Rohde M."/>
            <person name="Sproer C."/>
            <person name="Goker M."/>
            <person name="Bristow J."/>
            <person name="Eisen J.A."/>
            <person name="Markowitz V."/>
            <person name="Hugenholtz P."/>
            <person name="Kyrpides N.C."/>
            <person name="Klenk H.P."/>
            <person name="Chain P."/>
        </authorList>
    </citation>
    <scope>NUCLEOTIDE SEQUENCE [LARGE SCALE GENOMIC DNA]</scope>
    <source>
        <strain evidence="2">ATCC 14647 / DSM 12112 / NCTC 10651 / 9901</strain>
    </source>
</reference>
<keyword evidence="2" id="KW-1185">Reference proteome</keyword>
<accession>D1AVU0</accession>